<dbReference type="AlphaFoldDB" id="A0A6J8AKG4"/>
<dbReference type="EMBL" id="CACVKT020001611">
    <property type="protein sequence ID" value="CAC5369757.1"/>
    <property type="molecule type" value="Genomic_DNA"/>
</dbReference>
<proteinExistence type="predicted"/>
<dbReference type="Proteomes" id="UP000507470">
    <property type="component" value="Unassembled WGS sequence"/>
</dbReference>
<sequence>MLQEHNIKIDWSRDDLELRQMICAGSTVNMCNFCSSTLRKSSMCPNSRGYQNSKIQPPYQDKYGRDILMNKCHQLAPETEKAATPCPTWKRLFGHRSRKFTSFRCCRFNQSFVQRGIRHYLKFLQLQRSTWSHFQLPPVSENLLMRFIAFCI</sequence>
<accession>A0A6J8AKG4</accession>
<protein>
    <submittedName>
        <fullName evidence="1">Uncharacterized protein</fullName>
    </submittedName>
</protein>
<evidence type="ECO:0000313" key="1">
    <source>
        <dbReference type="EMBL" id="CAC5369757.1"/>
    </source>
</evidence>
<reference evidence="1 2" key="1">
    <citation type="submission" date="2020-06" db="EMBL/GenBank/DDBJ databases">
        <authorList>
            <person name="Li R."/>
            <person name="Bekaert M."/>
        </authorList>
    </citation>
    <scope>NUCLEOTIDE SEQUENCE [LARGE SCALE GENOMIC DNA]</scope>
    <source>
        <strain evidence="2">wild</strain>
    </source>
</reference>
<keyword evidence="2" id="KW-1185">Reference proteome</keyword>
<name>A0A6J8AKG4_MYTCO</name>
<organism evidence="1 2">
    <name type="scientific">Mytilus coruscus</name>
    <name type="common">Sea mussel</name>
    <dbReference type="NCBI Taxonomy" id="42192"/>
    <lineage>
        <taxon>Eukaryota</taxon>
        <taxon>Metazoa</taxon>
        <taxon>Spiralia</taxon>
        <taxon>Lophotrochozoa</taxon>
        <taxon>Mollusca</taxon>
        <taxon>Bivalvia</taxon>
        <taxon>Autobranchia</taxon>
        <taxon>Pteriomorphia</taxon>
        <taxon>Mytilida</taxon>
        <taxon>Mytiloidea</taxon>
        <taxon>Mytilidae</taxon>
        <taxon>Mytilinae</taxon>
        <taxon>Mytilus</taxon>
    </lineage>
</organism>
<gene>
    <name evidence="1" type="ORF">MCOR_8840</name>
</gene>
<evidence type="ECO:0000313" key="2">
    <source>
        <dbReference type="Proteomes" id="UP000507470"/>
    </source>
</evidence>